<dbReference type="EMBL" id="LUGG01000018">
    <property type="protein sequence ID" value="OBZ69146.1"/>
    <property type="molecule type" value="Genomic_DNA"/>
</dbReference>
<feature type="region of interest" description="Disordered" evidence="1">
    <location>
        <begin position="144"/>
        <end position="246"/>
    </location>
</feature>
<feature type="compositionally biased region" description="Polar residues" evidence="1">
    <location>
        <begin position="218"/>
        <end position="231"/>
    </location>
</feature>
<reference evidence="2 3" key="1">
    <citation type="submission" date="2016-03" db="EMBL/GenBank/DDBJ databases">
        <title>Whole genome sequencing of Grifola frondosa 9006-11.</title>
        <authorList>
            <person name="Min B."/>
            <person name="Park H."/>
            <person name="Kim J.-G."/>
            <person name="Cho H."/>
            <person name="Oh Y.-L."/>
            <person name="Kong W.-S."/>
            <person name="Choi I.-G."/>
        </authorList>
    </citation>
    <scope>NUCLEOTIDE SEQUENCE [LARGE SCALE GENOMIC DNA]</scope>
    <source>
        <strain evidence="2 3">9006-11</strain>
    </source>
</reference>
<feature type="region of interest" description="Disordered" evidence="1">
    <location>
        <begin position="1"/>
        <end position="25"/>
    </location>
</feature>
<evidence type="ECO:0000256" key="1">
    <source>
        <dbReference type="SAM" id="MobiDB-lite"/>
    </source>
</evidence>
<feature type="compositionally biased region" description="Polar residues" evidence="1">
    <location>
        <begin position="1"/>
        <end position="23"/>
    </location>
</feature>
<dbReference type="AlphaFoldDB" id="A0A1C7LY38"/>
<feature type="compositionally biased region" description="Acidic residues" evidence="1">
    <location>
        <begin position="199"/>
        <end position="208"/>
    </location>
</feature>
<accession>A0A1C7LY38</accession>
<evidence type="ECO:0000313" key="3">
    <source>
        <dbReference type="Proteomes" id="UP000092993"/>
    </source>
</evidence>
<feature type="compositionally biased region" description="Basic and acidic residues" evidence="1">
    <location>
        <begin position="74"/>
        <end position="84"/>
    </location>
</feature>
<evidence type="ECO:0000313" key="2">
    <source>
        <dbReference type="EMBL" id="OBZ69146.1"/>
    </source>
</evidence>
<organism evidence="2 3">
    <name type="scientific">Grifola frondosa</name>
    <name type="common">Maitake</name>
    <name type="synonym">Polyporus frondosus</name>
    <dbReference type="NCBI Taxonomy" id="5627"/>
    <lineage>
        <taxon>Eukaryota</taxon>
        <taxon>Fungi</taxon>
        <taxon>Dikarya</taxon>
        <taxon>Basidiomycota</taxon>
        <taxon>Agaricomycotina</taxon>
        <taxon>Agaricomycetes</taxon>
        <taxon>Polyporales</taxon>
        <taxon>Grifolaceae</taxon>
        <taxon>Grifola</taxon>
    </lineage>
</organism>
<feature type="compositionally biased region" description="Basic residues" evidence="1">
    <location>
        <begin position="237"/>
        <end position="246"/>
    </location>
</feature>
<name>A0A1C7LY38_GRIFR</name>
<keyword evidence="3" id="KW-1185">Reference proteome</keyword>
<feature type="region of interest" description="Disordered" evidence="1">
    <location>
        <begin position="38"/>
        <end position="103"/>
    </location>
</feature>
<feature type="compositionally biased region" description="Low complexity" evidence="1">
    <location>
        <begin position="38"/>
        <end position="53"/>
    </location>
</feature>
<gene>
    <name evidence="2" type="ORF">A0H81_10899</name>
</gene>
<sequence length="403" mass="43821">MSHSDTSSGYTPSARLSTSSGYSSPRFGYPSSIFSKYTASTQGTTSSVSTRSSGRGGSGNIRKTSSDNDNADGEESHSPNHGREPNVNPGRAQTPGRQGIGNIVRASRIYSAFKLPGHLPRTSSLVSKQAIWRAEYEKRVIEQSDEAAKMKARSSGRGGLGNISSRHRSGKPSKKRPRRPRPQLRSRIRAESFKGSSTDLEEIVEEDRQEVPHKEQPPASSSAPPLHTTTKNGERRRAGHGKKRVRSLARVLDKLTLQRDNEDAAATTAEGAEFKGMTVTKKQPWPLMNRAGVALRRRRVAVDSPETLPVISITVPQCSASSADTSDRASQSPVEDPLHLFRLSPLHRSDQWSYQAASTRSLQSSPVPPSVNSDVELVPVSCPSLGPYAPLYVVSMMWLELAG</sequence>
<comment type="caution">
    <text evidence="2">The sequence shown here is derived from an EMBL/GenBank/DDBJ whole genome shotgun (WGS) entry which is preliminary data.</text>
</comment>
<protein>
    <submittedName>
        <fullName evidence="2">Uncharacterized protein</fullName>
    </submittedName>
</protein>
<proteinExistence type="predicted"/>
<dbReference type="Proteomes" id="UP000092993">
    <property type="component" value="Unassembled WGS sequence"/>
</dbReference>
<feature type="compositionally biased region" description="Basic residues" evidence="1">
    <location>
        <begin position="165"/>
        <end position="187"/>
    </location>
</feature>
<dbReference type="OrthoDB" id="2537432at2759"/>